<name>A0ABQ8NGL1_PYRGI</name>
<feature type="compositionally biased region" description="Polar residues" evidence="1">
    <location>
        <begin position="847"/>
        <end position="859"/>
    </location>
</feature>
<feature type="region of interest" description="Disordered" evidence="1">
    <location>
        <begin position="511"/>
        <end position="539"/>
    </location>
</feature>
<reference evidence="2" key="1">
    <citation type="submission" date="2021-01" db="EMBL/GenBank/DDBJ databases">
        <title>Deciphering the adaptive evolutionary patterns associated with biogeogrpahic diversity in the finger millet blast pathogen Magnaporthe oryzae in Eastern Africa.</title>
        <authorList>
            <person name="Onyema G."/>
            <person name="Shittu T.A."/>
            <person name="Dodsworth S."/>
            <person name="Devilliers S."/>
            <person name="Muthumeenakshi S."/>
            <person name="Sreenivasaprasad S."/>
        </authorList>
    </citation>
    <scope>NUCLEOTIDE SEQUENCE</scope>
    <source>
        <strain evidence="2">D15/s37</strain>
    </source>
</reference>
<dbReference type="Proteomes" id="UP001059893">
    <property type="component" value="Unassembled WGS sequence"/>
</dbReference>
<feature type="region of interest" description="Disordered" evidence="1">
    <location>
        <begin position="126"/>
        <end position="298"/>
    </location>
</feature>
<feature type="compositionally biased region" description="Low complexity" evidence="1">
    <location>
        <begin position="261"/>
        <end position="275"/>
    </location>
</feature>
<feature type="region of interest" description="Disordered" evidence="1">
    <location>
        <begin position="40"/>
        <end position="90"/>
    </location>
</feature>
<feature type="region of interest" description="Disordered" evidence="1">
    <location>
        <begin position="1"/>
        <end position="20"/>
    </location>
</feature>
<feature type="region of interest" description="Disordered" evidence="1">
    <location>
        <begin position="641"/>
        <end position="702"/>
    </location>
</feature>
<sequence>MEDPRASGPDRVTMLDGPESNHKSIMEAFVARKIDAVAAGGDWGGKHRSSISPPPSVVWRRRHRSSESDASSIASSALSIAPPSIMSISPPPTATLSPTFTISSHEQHGWATPKMRARGMSIASLETPTTPTSIGESALPAKHQSVMSKHQSIMKPLPPLPPQQQQSGLGEITIPHRPKRRKHRQSWDSGYRSQMSGPHTRGNSVDESGAAWPSIHRQQQLLRDREAMPPPAPPSEQPEQPEQQQQRHSAPSVNLDALNILESSAPAPSSPLSSSDSEDEDEGIDVDEASSDTTMPAEDAAGRVLNYALDVALGLGAHEIDDDPTCRNVVNNFFSDLQWAVKKSQQQQNDSDQPSRTVSSASNGSRGSRRSTGRSKRKSREGAGEDGGEDGTEEGGGGGGSKQREPGPAKRAKLESPVRMSCPFRKKNPLRFNVRDHRLCALTVFTDTAELRRHIQDCHKRPNNLPQHRCPRCQTQFSTAANLREHLLFRNNVLCEIVDASTAADAELIHSSGGGDRSSTGSNLSSNYQPFVDPEDGIDPATAEKLRSKKGRVSDSIEVQWLKIWELLFPDTEVQPYDYVAVIEHHELHAKYRDSLPVLRDSLSAIGLGDRGLDTLDHILTNHLIGLFEQCNEEGRRKDYRNRYRQSARSSTAASAAQQPQPQQQQQQQQQQQPATQLRKQSSLRQRLAAAQRDSGFVDDESYMEGGFTPALTSDDGSSPGYVFVKPGDMTKSSVSPPQHFQGYSPGVDNMMLPGATPTAVTMAGAAAAGGMMAAGSFAADPCFSDYFVPTGHESGDLGLQYGSLGDFQPFGQGLGVYGGGVSGAEMPWMTPMAIGADEGDLGAGQHDSTSAWVYGQPS</sequence>
<gene>
    <name evidence="2" type="ORF">MCOR33_006708</name>
</gene>
<feature type="region of interest" description="Disordered" evidence="1">
    <location>
        <begin position="840"/>
        <end position="859"/>
    </location>
</feature>
<accession>A0ABQ8NGL1</accession>
<evidence type="ECO:0008006" key="4">
    <source>
        <dbReference type="Google" id="ProtNLM"/>
    </source>
</evidence>
<evidence type="ECO:0000313" key="3">
    <source>
        <dbReference type="Proteomes" id="UP001059893"/>
    </source>
</evidence>
<keyword evidence="3" id="KW-1185">Reference proteome</keyword>
<evidence type="ECO:0000313" key="2">
    <source>
        <dbReference type="EMBL" id="KAI6296764.1"/>
    </source>
</evidence>
<feature type="compositionally biased region" description="Acidic residues" evidence="1">
    <location>
        <begin position="276"/>
        <end position="290"/>
    </location>
</feature>
<feature type="compositionally biased region" description="Low complexity" evidence="1">
    <location>
        <begin position="68"/>
        <end position="88"/>
    </location>
</feature>
<feature type="compositionally biased region" description="Low complexity" evidence="1">
    <location>
        <begin position="647"/>
        <end position="677"/>
    </location>
</feature>
<dbReference type="EMBL" id="JABSND010000126">
    <property type="protein sequence ID" value="KAI6296764.1"/>
    <property type="molecule type" value="Genomic_DNA"/>
</dbReference>
<feature type="compositionally biased region" description="Acidic residues" evidence="1">
    <location>
        <begin position="384"/>
        <end position="393"/>
    </location>
</feature>
<feature type="compositionally biased region" description="Basic residues" evidence="1">
    <location>
        <begin position="367"/>
        <end position="379"/>
    </location>
</feature>
<dbReference type="PANTHER" id="PTHR38166:SF1">
    <property type="entry name" value="C2H2-TYPE DOMAIN-CONTAINING PROTEIN"/>
    <property type="match status" value="1"/>
</dbReference>
<proteinExistence type="predicted"/>
<organism evidence="2 3">
    <name type="scientific">Pyricularia grisea</name>
    <name type="common">Crabgrass-specific blast fungus</name>
    <name type="synonym">Magnaporthe grisea</name>
    <dbReference type="NCBI Taxonomy" id="148305"/>
    <lineage>
        <taxon>Eukaryota</taxon>
        <taxon>Fungi</taxon>
        <taxon>Dikarya</taxon>
        <taxon>Ascomycota</taxon>
        <taxon>Pezizomycotina</taxon>
        <taxon>Sordariomycetes</taxon>
        <taxon>Sordariomycetidae</taxon>
        <taxon>Magnaporthales</taxon>
        <taxon>Pyriculariaceae</taxon>
        <taxon>Pyricularia</taxon>
    </lineage>
</organism>
<comment type="caution">
    <text evidence="2">The sequence shown here is derived from an EMBL/GenBank/DDBJ whole genome shotgun (WGS) entry which is preliminary data.</text>
</comment>
<dbReference type="Gene3D" id="3.30.160.60">
    <property type="entry name" value="Classic Zinc Finger"/>
    <property type="match status" value="1"/>
</dbReference>
<feature type="compositionally biased region" description="Low complexity" evidence="1">
    <location>
        <begin position="237"/>
        <end position="246"/>
    </location>
</feature>
<feature type="region of interest" description="Disordered" evidence="1">
    <location>
        <begin position="344"/>
        <end position="419"/>
    </location>
</feature>
<protein>
    <recommendedName>
        <fullName evidence="4">C2H2-type domain-containing protein</fullName>
    </recommendedName>
</protein>
<feature type="compositionally biased region" description="Polar residues" evidence="1">
    <location>
        <begin position="187"/>
        <end position="206"/>
    </location>
</feature>
<dbReference type="PANTHER" id="PTHR38166">
    <property type="entry name" value="C2H2-TYPE DOMAIN-CONTAINING PROTEIN-RELATED"/>
    <property type="match status" value="1"/>
</dbReference>
<evidence type="ECO:0000256" key="1">
    <source>
        <dbReference type="SAM" id="MobiDB-lite"/>
    </source>
</evidence>
<feature type="compositionally biased region" description="Basic and acidic residues" evidence="1">
    <location>
        <begin position="402"/>
        <end position="416"/>
    </location>
</feature>
<feature type="compositionally biased region" description="Polar residues" evidence="1">
    <location>
        <begin position="126"/>
        <end position="135"/>
    </location>
</feature>